<dbReference type="AlphaFoldDB" id="A0A397SM24"/>
<reference evidence="1 2" key="1">
    <citation type="submission" date="2018-06" db="EMBL/GenBank/DDBJ databases">
        <title>Comparative genomics reveals the genomic features of Rhizophagus irregularis, R. cerebriforme, R. diaphanum and Gigaspora rosea, and their symbiotic lifestyle signature.</title>
        <authorList>
            <person name="Morin E."/>
            <person name="San Clemente H."/>
            <person name="Chen E.C.H."/>
            <person name="De La Providencia I."/>
            <person name="Hainaut M."/>
            <person name="Kuo A."/>
            <person name="Kohler A."/>
            <person name="Murat C."/>
            <person name="Tang N."/>
            <person name="Roy S."/>
            <person name="Loubradou J."/>
            <person name="Henrissat B."/>
            <person name="Grigoriev I.V."/>
            <person name="Corradi N."/>
            <person name="Roux C."/>
            <person name="Martin F.M."/>
        </authorList>
    </citation>
    <scope>NUCLEOTIDE SEQUENCE [LARGE SCALE GENOMIC DNA]</scope>
    <source>
        <strain evidence="1 2">DAOM 227022</strain>
    </source>
</reference>
<name>A0A397SM24_9GLOM</name>
<dbReference type="Proteomes" id="UP000265703">
    <property type="component" value="Unassembled WGS sequence"/>
</dbReference>
<protein>
    <submittedName>
        <fullName evidence="1">Uncharacterized protein</fullName>
    </submittedName>
</protein>
<dbReference type="STRING" id="658196.A0A397SM24"/>
<evidence type="ECO:0000313" key="1">
    <source>
        <dbReference type="EMBL" id="RIA85949.1"/>
    </source>
</evidence>
<accession>A0A397SM24</accession>
<dbReference type="OrthoDB" id="415230at2759"/>
<sequence length="146" mass="18033">MRNLDDNWGDSWEESYQIEDEYENNNWNDKSYKELNVLIGFNFEKEVLKDFEEIFLSEKKIVIKENKVYSMDNRRLYCLKEVFEENVKICCKYRKDNQNFRRKRMQAETERKELGKSDNFDYRNIIIDKGRKFYSNVGLAHKYREF</sequence>
<gene>
    <name evidence="1" type="ORF">C1645_741192</name>
</gene>
<organism evidence="1 2">
    <name type="scientific">Glomus cerebriforme</name>
    <dbReference type="NCBI Taxonomy" id="658196"/>
    <lineage>
        <taxon>Eukaryota</taxon>
        <taxon>Fungi</taxon>
        <taxon>Fungi incertae sedis</taxon>
        <taxon>Mucoromycota</taxon>
        <taxon>Glomeromycotina</taxon>
        <taxon>Glomeromycetes</taxon>
        <taxon>Glomerales</taxon>
        <taxon>Glomeraceae</taxon>
        <taxon>Glomus</taxon>
    </lineage>
</organism>
<comment type="caution">
    <text evidence="1">The sequence shown here is derived from an EMBL/GenBank/DDBJ whole genome shotgun (WGS) entry which is preliminary data.</text>
</comment>
<dbReference type="EMBL" id="QKYT01000394">
    <property type="protein sequence ID" value="RIA85949.1"/>
    <property type="molecule type" value="Genomic_DNA"/>
</dbReference>
<proteinExistence type="predicted"/>
<evidence type="ECO:0000313" key="2">
    <source>
        <dbReference type="Proteomes" id="UP000265703"/>
    </source>
</evidence>
<keyword evidence="2" id="KW-1185">Reference proteome</keyword>